<evidence type="ECO:0000256" key="1">
    <source>
        <dbReference type="SAM" id="MobiDB-lite"/>
    </source>
</evidence>
<geneLocation type="plasmid" evidence="3">
    <name>p06-1619-1</name>
</geneLocation>
<gene>
    <name evidence="4" type="ORF">GHA_04337</name>
    <name evidence="3" type="ORF">PRE19P2_0060</name>
</gene>
<sequence length="668" mass="72523">MKQLRSAASLAIVANVLAGKFDISIKFTTDEAYCGISESGKYEIGIPYTTDTSFGNILLGFLLHEIGHAKFTDFSFVAQTGNKYISVLENICEDIWIESKLEHVYGGAKYYLDAVRQHVFTEKPINSVISIEEKITFFINYVLLHGRSKYNGVVVNNINDLKLQFISIFTKTISDKVDRLLEMVLLSTTTVDNNLIAKKLFIVLATALQLKPQDTLPPSNGSSDNYGNSEGNNPDGSGNSKDNNPDGSGNSEGNNPDGSGNSEGNNPDGSGNSKDNNPDGSGNSEGNNPDGSGNSKGNNPDGSGNSEGNDSDGSGNSDCSGMGKTSNGPNDANFSTETDIDDLDSDPESFSDIFKDVSFDTINANVIQDITSTISNKEQLKKDMSSKGIVNDFFNVAIINTEWKKNFDQATQTITSLDIKRSLTTGSRLRRSFEKLVHDNTTSTSRLREQGARIKSSKLAGVKTGNTNIFKTKNVIQSPNCACSILLDTSSSMHEYHFDTSRIRAALSSVIAVLEGLNISGVSTACYAFPFYVEESNSLLVQTMKPRYTPLRASISQGVFTHKGCLGSTPLAESLIPVISEIALSREKKKMIFIITDGEPNDDKKTKEIINSATIEGIEVCTFVLNEDGANEAYFKGIFGKNTIFINNFNEIEQSILQMCANLIVTAR</sequence>
<dbReference type="Pfam" id="PF00092">
    <property type="entry name" value="VWA"/>
    <property type="match status" value="1"/>
</dbReference>
<proteinExistence type="predicted"/>
<feature type="compositionally biased region" description="Polar residues" evidence="1">
    <location>
        <begin position="216"/>
        <end position="296"/>
    </location>
</feature>
<organism evidence="3">
    <name type="scientific">Providencia rettgeri</name>
    <dbReference type="NCBI Taxonomy" id="587"/>
    <lineage>
        <taxon>Bacteria</taxon>
        <taxon>Pseudomonadati</taxon>
        <taxon>Pseudomonadota</taxon>
        <taxon>Gammaproteobacteria</taxon>
        <taxon>Enterobacterales</taxon>
        <taxon>Morganellaceae</taxon>
        <taxon>Providencia</taxon>
    </lineage>
</organism>
<dbReference type="SUPFAM" id="SSF53300">
    <property type="entry name" value="vWA-like"/>
    <property type="match status" value="1"/>
</dbReference>
<evidence type="ECO:0000259" key="2">
    <source>
        <dbReference type="Pfam" id="PF00092"/>
    </source>
</evidence>
<dbReference type="RefSeq" id="WP_171883389.1">
    <property type="nucleotide sequence ID" value="NZ_CAHPRV010000029.1"/>
</dbReference>
<dbReference type="InterPro" id="IPR002035">
    <property type="entry name" value="VWF_A"/>
</dbReference>
<dbReference type="Gene3D" id="3.40.50.410">
    <property type="entry name" value="von Willebrand factor, type A domain"/>
    <property type="match status" value="1"/>
</dbReference>
<reference evidence="4" key="2">
    <citation type="submission" date="2020-05" db="EMBL/GenBank/DDBJ databases">
        <authorList>
            <person name="Delgado-Blas J."/>
        </authorList>
    </citation>
    <scope>NUCLEOTIDE SEQUENCE</scope>
    <source>
        <strain evidence="4">BB1453</strain>
    </source>
</reference>
<evidence type="ECO:0000313" key="3">
    <source>
        <dbReference type="EMBL" id="ARV76093.1"/>
    </source>
</evidence>
<feature type="region of interest" description="Disordered" evidence="1">
    <location>
        <begin position="212"/>
        <end position="347"/>
    </location>
</feature>
<evidence type="ECO:0000313" key="4">
    <source>
        <dbReference type="EMBL" id="CAB5717686.1"/>
    </source>
</evidence>
<feature type="domain" description="VWFA" evidence="2">
    <location>
        <begin position="485"/>
        <end position="652"/>
    </location>
</feature>
<dbReference type="EMBL" id="KX832929">
    <property type="protein sequence ID" value="ARV76093.1"/>
    <property type="molecule type" value="Genomic_DNA"/>
</dbReference>
<dbReference type="InterPro" id="IPR036465">
    <property type="entry name" value="vWFA_dom_sf"/>
</dbReference>
<keyword evidence="3" id="KW-0614">Plasmid</keyword>
<feature type="compositionally biased region" description="Acidic residues" evidence="1">
    <location>
        <begin position="338"/>
        <end position="347"/>
    </location>
</feature>
<dbReference type="Proteomes" id="UP000834611">
    <property type="component" value="Unassembled WGS sequence"/>
</dbReference>
<feature type="compositionally biased region" description="Low complexity" evidence="1">
    <location>
        <begin position="297"/>
        <end position="323"/>
    </location>
</feature>
<reference evidence="3" key="1">
    <citation type="journal article" date="2017" name="Genome Biol. Evol.">
        <title>Genomic Epidemiology of NDM-1-Encoding Plasmids in Latin American Clinical Isolates Reveals Insights into the Evolution of Multidrug Resistance.</title>
        <authorList>
            <person name="Marquez-Ortiz R.A."/>
            <person name="Haggerty L."/>
            <person name="Olarte N."/>
            <person name="Duarte C."/>
            <person name="Garza-Ramos U."/>
            <person name="Silva-Sanchez J."/>
            <person name="Castro B.E."/>
            <person name="Sim E.M."/>
            <person name="Beltran M."/>
            <person name="Moncada M.V."/>
            <person name="Valderrama A."/>
            <person name="Castellanos J.E."/>
            <person name="Charles I.G."/>
            <person name="Vanegas N."/>
            <person name="Escobar-Perez J."/>
            <person name="Petty N.K."/>
        </authorList>
    </citation>
    <scope>NUCLEOTIDE SEQUENCE</scope>
    <source>
        <strain evidence="3">06-1619</strain>
        <plasmid evidence="3">p06-1619-1</plasmid>
    </source>
</reference>
<dbReference type="GeneID" id="93396208"/>
<dbReference type="EMBL" id="CAHPSF010000018">
    <property type="protein sequence ID" value="CAB5717686.1"/>
    <property type="molecule type" value="Genomic_DNA"/>
</dbReference>
<feature type="compositionally biased region" description="Polar residues" evidence="1">
    <location>
        <begin position="324"/>
        <end position="337"/>
    </location>
</feature>
<dbReference type="AlphaFoldDB" id="A0A220DIK3"/>
<name>A0A220DIK3_PRORE</name>
<protein>
    <submittedName>
        <fullName evidence="4">Nitric oxide reductase activation protein</fullName>
    </submittedName>
    <submittedName>
        <fullName evidence="3">von Willebrand factor type A domain protein</fullName>
    </submittedName>
</protein>
<accession>A0A220DIK3</accession>